<protein>
    <submittedName>
        <fullName evidence="1">Sulfotransferase family protein</fullName>
    </submittedName>
</protein>
<keyword evidence="2" id="KW-1185">Reference proteome</keyword>
<reference evidence="1 2" key="2">
    <citation type="journal article" date="2021" name="Microorganisms">
        <title>The Ever-Expanding Pseudomonas Genus: Description of 43 New Species and Partition of the Pseudomonas putida Group.</title>
        <authorList>
            <person name="Girard L."/>
            <person name="Lood C."/>
            <person name="Hofte M."/>
            <person name="Vandamme P."/>
            <person name="Rokni-Zadeh H."/>
            <person name="van Noort V."/>
            <person name="Lavigne R."/>
            <person name="De Mot R."/>
        </authorList>
    </citation>
    <scope>NUCLEOTIDE SEQUENCE [LARGE SCALE GENOMIC DNA]</scope>
    <source>
        <strain evidence="1 2">RW8P3</strain>
    </source>
</reference>
<evidence type="ECO:0000313" key="1">
    <source>
        <dbReference type="EMBL" id="QXI26092.1"/>
    </source>
</evidence>
<dbReference type="AlphaFoldDB" id="A0A9E6PFX1"/>
<dbReference type="InterPro" id="IPR027417">
    <property type="entry name" value="P-loop_NTPase"/>
</dbReference>
<dbReference type="EMBL" id="CP077093">
    <property type="protein sequence ID" value="QXI26092.1"/>
    <property type="molecule type" value="Genomic_DNA"/>
</dbReference>
<dbReference type="Proteomes" id="UP000634530">
    <property type="component" value="Chromosome"/>
</dbReference>
<gene>
    <name evidence="1" type="ORF">HU752_019220</name>
</gene>
<reference evidence="1 2" key="1">
    <citation type="journal article" date="2020" name="Microorganisms">
        <title>Reliable Identification of Environmental Pseudomonas Isolates Using the rpoD Gene.</title>
        <authorList>
            <consortium name="The Broad Institute Genome Sequencing Platform"/>
            <person name="Girard L."/>
            <person name="Lood C."/>
            <person name="Rokni-Zadeh H."/>
            <person name="van Noort V."/>
            <person name="Lavigne R."/>
            <person name="De Mot R."/>
        </authorList>
    </citation>
    <scope>NUCLEOTIDE SEQUENCE [LARGE SCALE GENOMIC DNA]</scope>
    <source>
        <strain evidence="1 2">RW8P3</strain>
    </source>
</reference>
<evidence type="ECO:0000313" key="2">
    <source>
        <dbReference type="Proteomes" id="UP000634530"/>
    </source>
</evidence>
<dbReference type="RefSeq" id="WP_186679327.1">
    <property type="nucleotide sequence ID" value="NZ_CP077093.1"/>
</dbReference>
<accession>A0A9E6PFX1</accession>
<proteinExistence type="predicted"/>
<name>A0A9E6PFX1_9PSED</name>
<dbReference type="SUPFAM" id="SSF52540">
    <property type="entry name" value="P-loop containing nucleoside triphosphate hydrolases"/>
    <property type="match status" value="1"/>
</dbReference>
<dbReference type="KEGG" id="pvw:HU752_019220"/>
<organism evidence="1 2">
    <name type="scientific">Pseudomonas vanderleydeniana</name>
    <dbReference type="NCBI Taxonomy" id="2745495"/>
    <lineage>
        <taxon>Bacteria</taxon>
        <taxon>Pseudomonadati</taxon>
        <taxon>Pseudomonadota</taxon>
        <taxon>Gammaproteobacteria</taxon>
        <taxon>Pseudomonadales</taxon>
        <taxon>Pseudomonadaceae</taxon>
        <taxon>Pseudomonas</taxon>
    </lineage>
</organism>
<sequence length="255" mass="28074">MRFDAVIIIGPCRSGTTFVFNALASPSYTGLFQPIKHGIRSALAAEPPKLSLKEFAGEPVVIKEAFGPYDLEEVTFDPIEKVLDTLKPRRPLLISVMRSPEQCLSSWQRSFFANGEGPVPEVFNGAYMNTVQLREKHHAWLESADLILDDAAGFPITLTRIQKSLGIEAIGPAYARSIKVRDPQAFEVSGLLNKAMSGRHYNRALAHMHPQADLGESFHPARSSFEHLLRTAKPTISRANLSSASKIDALSLHAN</sequence>